<dbReference type="Pfam" id="PF14568">
    <property type="entry name" value="SUKH_6"/>
    <property type="match status" value="1"/>
</dbReference>
<dbReference type="Proteomes" id="UP000295558">
    <property type="component" value="Unassembled WGS sequence"/>
</dbReference>
<organism evidence="1 2">
    <name type="scientific">Listeria rocourtiae</name>
    <dbReference type="NCBI Taxonomy" id="647910"/>
    <lineage>
        <taxon>Bacteria</taxon>
        <taxon>Bacillati</taxon>
        <taxon>Bacillota</taxon>
        <taxon>Bacilli</taxon>
        <taxon>Bacillales</taxon>
        <taxon>Listeriaceae</taxon>
        <taxon>Listeria</taxon>
    </lineage>
</organism>
<evidence type="ECO:0000313" key="1">
    <source>
        <dbReference type="EMBL" id="TDR52919.1"/>
    </source>
</evidence>
<evidence type="ECO:0008006" key="3">
    <source>
        <dbReference type="Google" id="ProtNLM"/>
    </source>
</evidence>
<dbReference type="Gene3D" id="3.40.1580.10">
    <property type="entry name" value="SMI1/KNR4-like"/>
    <property type="match status" value="1"/>
</dbReference>
<proteinExistence type="predicted"/>
<dbReference type="AlphaFoldDB" id="A0A4R6ZLJ4"/>
<evidence type="ECO:0000313" key="2">
    <source>
        <dbReference type="Proteomes" id="UP000295558"/>
    </source>
</evidence>
<comment type="caution">
    <text evidence="1">The sequence shown here is derived from an EMBL/GenBank/DDBJ whole genome shotgun (WGS) entry which is preliminary data.</text>
</comment>
<dbReference type="SUPFAM" id="SSF160631">
    <property type="entry name" value="SMI1/KNR4-like"/>
    <property type="match status" value="1"/>
</dbReference>
<reference evidence="1 2" key="1">
    <citation type="submission" date="2019-03" db="EMBL/GenBank/DDBJ databases">
        <title>Genomic Encyclopedia of Type Strains, Phase III (KMG-III): the genomes of soil and plant-associated and newly described type strains.</title>
        <authorList>
            <person name="Whitman W."/>
        </authorList>
    </citation>
    <scope>NUCLEOTIDE SEQUENCE [LARGE SCALE GENOMIC DNA]</scope>
    <source>
        <strain evidence="1 2">CECT 7972</strain>
    </source>
</reference>
<accession>A0A4R6ZLJ4</accession>
<name>A0A4R6ZLJ4_9LIST</name>
<dbReference type="STRING" id="1265846.PROCOU_17109"/>
<dbReference type="EMBL" id="SNZK01000006">
    <property type="protein sequence ID" value="TDR52919.1"/>
    <property type="molecule type" value="Genomic_DNA"/>
</dbReference>
<gene>
    <name evidence="1" type="ORF">DFP96_106126</name>
</gene>
<protein>
    <recommendedName>
        <fullName evidence="3">SMI1/KNR4 family protein SUKH-1</fullName>
    </recommendedName>
</protein>
<keyword evidence="2" id="KW-1185">Reference proteome</keyword>
<dbReference type="InterPro" id="IPR037883">
    <property type="entry name" value="Knr4/Smi1-like_sf"/>
</dbReference>
<sequence>MARENGLSNQFVAIADDGTGDLLCLRIGNSKQMLEEIYLGSHESGKCEQMYSNLVELIMEQ</sequence>